<name>A0ABD5SFL5_9EURY</name>
<gene>
    <name evidence="3" type="ORF">ACFQE6_01960</name>
</gene>
<feature type="domain" description="Response regulatory" evidence="2">
    <location>
        <begin position="5"/>
        <end position="130"/>
    </location>
</feature>
<organism evidence="3 4">
    <name type="scientific">Natrinema soli</name>
    <dbReference type="NCBI Taxonomy" id="1930624"/>
    <lineage>
        <taxon>Archaea</taxon>
        <taxon>Methanobacteriati</taxon>
        <taxon>Methanobacteriota</taxon>
        <taxon>Stenosarchaea group</taxon>
        <taxon>Halobacteria</taxon>
        <taxon>Halobacteriales</taxon>
        <taxon>Natrialbaceae</taxon>
        <taxon>Natrinema</taxon>
    </lineage>
</organism>
<dbReference type="InterPro" id="IPR011006">
    <property type="entry name" value="CheY-like_superfamily"/>
</dbReference>
<protein>
    <submittedName>
        <fullName evidence="3">Response regulator</fullName>
    </submittedName>
</protein>
<keyword evidence="4" id="KW-1185">Reference proteome</keyword>
<accession>A0ABD5SFL5</accession>
<dbReference type="CDD" id="cd17557">
    <property type="entry name" value="REC_Rcp-like"/>
    <property type="match status" value="1"/>
</dbReference>
<dbReference type="PANTHER" id="PTHR44520:SF2">
    <property type="entry name" value="RESPONSE REGULATOR RCP1"/>
    <property type="match status" value="1"/>
</dbReference>
<dbReference type="Gene3D" id="3.40.50.2300">
    <property type="match status" value="1"/>
</dbReference>
<evidence type="ECO:0000313" key="4">
    <source>
        <dbReference type="Proteomes" id="UP001596383"/>
    </source>
</evidence>
<comment type="caution">
    <text evidence="3">The sequence shown here is derived from an EMBL/GenBank/DDBJ whole genome shotgun (WGS) entry which is preliminary data.</text>
</comment>
<keyword evidence="1" id="KW-0597">Phosphoprotein</keyword>
<evidence type="ECO:0000313" key="3">
    <source>
        <dbReference type="EMBL" id="MFC6763867.1"/>
    </source>
</evidence>
<dbReference type="RefSeq" id="WP_273736969.1">
    <property type="nucleotide sequence ID" value="NZ_JAQIVI010000022.1"/>
</dbReference>
<evidence type="ECO:0000256" key="1">
    <source>
        <dbReference type="PROSITE-ProRule" id="PRU00169"/>
    </source>
</evidence>
<dbReference type="AlphaFoldDB" id="A0ABD5SFL5"/>
<dbReference type="InterPro" id="IPR052893">
    <property type="entry name" value="TCS_response_regulator"/>
</dbReference>
<evidence type="ECO:0000259" key="2">
    <source>
        <dbReference type="PROSITE" id="PS50110"/>
    </source>
</evidence>
<sequence>MNTIDILLVEDNDGDIHLIERAFDSRELPGTLHVVQTGDDALDWLYQRDAFAEAPRPDLVLLDLNLPATDGQDVLKEIKSDPGLKRLPVIILTSSQADDDLADAYTKYANACLLKPVDPEEFADRIQSLVDFWVSTATLPPGIDTG</sequence>
<dbReference type="PROSITE" id="PS50110">
    <property type="entry name" value="RESPONSE_REGULATORY"/>
    <property type="match status" value="1"/>
</dbReference>
<dbReference type="Proteomes" id="UP001596383">
    <property type="component" value="Unassembled WGS sequence"/>
</dbReference>
<dbReference type="SMART" id="SM00448">
    <property type="entry name" value="REC"/>
    <property type="match status" value="1"/>
</dbReference>
<feature type="modified residue" description="4-aspartylphosphate" evidence="1">
    <location>
        <position position="63"/>
    </location>
</feature>
<reference evidence="3 4" key="1">
    <citation type="journal article" date="2019" name="Int. J. Syst. Evol. Microbiol.">
        <title>The Global Catalogue of Microorganisms (GCM) 10K type strain sequencing project: providing services to taxonomists for standard genome sequencing and annotation.</title>
        <authorList>
            <consortium name="The Broad Institute Genomics Platform"/>
            <consortium name="The Broad Institute Genome Sequencing Center for Infectious Disease"/>
            <person name="Wu L."/>
            <person name="Ma J."/>
        </authorList>
    </citation>
    <scope>NUCLEOTIDE SEQUENCE [LARGE SCALE GENOMIC DNA]</scope>
    <source>
        <strain evidence="3 4">LMG 29247</strain>
    </source>
</reference>
<dbReference type="PANTHER" id="PTHR44520">
    <property type="entry name" value="RESPONSE REGULATOR RCP1-RELATED"/>
    <property type="match status" value="1"/>
</dbReference>
<dbReference type="InterPro" id="IPR001789">
    <property type="entry name" value="Sig_transdc_resp-reg_receiver"/>
</dbReference>
<proteinExistence type="predicted"/>
<dbReference type="EMBL" id="JBHSWV010000022">
    <property type="protein sequence ID" value="MFC6763867.1"/>
    <property type="molecule type" value="Genomic_DNA"/>
</dbReference>
<dbReference type="SUPFAM" id="SSF52172">
    <property type="entry name" value="CheY-like"/>
    <property type="match status" value="1"/>
</dbReference>
<dbReference type="Pfam" id="PF00072">
    <property type="entry name" value="Response_reg"/>
    <property type="match status" value="1"/>
</dbReference>